<proteinExistence type="predicted"/>
<name>A0A9P0MFG6_NEZVI</name>
<reference evidence="2" key="1">
    <citation type="submission" date="2022-01" db="EMBL/GenBank/DDBJ databases">
        <authorList>
            <person name="King R."/>
        </authorList>
    </citation>
    <scope>NUCLEOTIDE SEQUENCE</scope>
</reference>
<keyword evidence="1" id="KW-0732">Signal</keyword>
<organism evidence="2 3">
    <name type="scientific">Nezara viridula</name>
    <name type="common">Southern green stink bug</name>
    <name type="synonym">Cimex viridulus</name>
    <dbReference type="NCBI Taxonomy" id="85310"/>
    <lineage>
        <taxon>Eukaryota</taxon>
        <taxon>Metazoa</taxon>
        <taxon>Ecdysozoa</taxon>
        <taxon>Arthropoda</taxon>
        <taxon>Hexapoda</taxon>
        <taxon>Insecta</taxon>
        <taxon>Pterygota</taxon>
        <taxon>Neoptera</taxon>
        <taxon>Paraneoptera</taxon>
        <taxon>Hemiptera</taxon>
        <taxon>Heteroptera</taxon>
        <taxon>Panheteroptera</taxon>
        <taxon>Pentatomomorpha</taxon>
        <taxon>Pentatomoidea</taxon>
        <taxon>Pentatomidae</taxon>
        <taxon>Pentatominae</taxon>
        <taxon>Nezara</taxon>
    </lineage>
</organism>
<gene>
    <name evidence="2" type="ORF">NEZAVI_LOCUS6973</name>
</gene>
<feature type="chain" id="PRO_5040452932" evidence="1">
    <location>
        <begin position="23"/>
        <end position="286"/>
    </location>
</feature>
<dbReference type="OrthoDB" id="7771330at2759"/>
<sequence>MGQARGVLKVFALICLIQVITAQRPYNDLRARFAVDPSQGFYEIPLTTNSPLISNYVQVQPDSNVGLPVTQYCYPDDPRVCWYYDMNGVVVGVQITYLEQDVADINPVPYNYSAVGGFVPTNIMNQPGYGFRAYFTNPTTLTSAGRQTLNETVEGLWVYLNGDLVQIQRNEPSPDQTYISGFNRQNCFPRMGQHYFYRMASNVPCDQLLPFYPLYQGGGLVGFGIADFGRGSDGPQRVWYERPPLPGIQAILANRPTCLDTWVQMYGLYSLHVYFVDHPWEISCPA</sequence>
<feature type="signal peptide" evidence="1">
    <location>
        <begin position="1"/>
        <end position="22"/>
    </location>
</feature>
<evidence type="ECO:0000313" key="3">
    <source>
        <dbReference type="Proteomes" id="UP001152798"/>
    </source>
</evidence>
<protein>
    <submittedName>
        <fullName evidence="2">Uncharacterized protein</fullName>
    </submittedName>
</protein>
<dbReference type="Proteomes" id="UP001152798">
    <property type="component" value="Chromosome 3"/>
</dbReference>
<evidence type="ECO:0000256" key="1">
    <source>
        <dbReference type="SAM" id="SignalP"/>
    </source>
</evidence>
<accession>A0A9P0MFG6</accession>
<keyword evidence="3" id="KW-1185">Reference proteome</keyword>
<evidence type="ECO:0000313" key="2">
    <source>
        <dbReference type="EMBL" id="CAH1397043.1"/>
    </source>
</evidence>
<dbReference type="AlphaFoldDB" id="A0A9P0MFG6"/>
<dbReference type="EMBL" id="OV725079">
    <property type="protein sequence ID" value="CAH1397043.1"/>
    <property type="molecule type" value="Genomic_DNA"/>
</dbReference>